<protein>
    <recommendedName>
        <fullName evidence="3">ATP-grasp domain-containing protein</fullName>
    </recommendedName>
</protein>
<name>A0A1R3T7B9_9BACT</name>
<keyword evidence="2" id="KW-1185">Reference proteome</keyword>
<evidence type="ECO:0000313" key="2">
    <source>
        <dbReference type="Proteomes" id="UP000187464"/>
    </source>
</evidence>
<dbReference type="STRING" id="1642647.PSM36_3201"/>
<proteinExistence type="predicted"/>
<evidence type="ECO:0008006" key="3">
    <source>
        <dbReference type="Google" id="ProtNLM"/>
    </source>
</evidence>
<evidence type="ECO:0000313" key="1">
    <source>
        <dbReference type="EMBL" id="SCD21989.1"/>
    </source>
</evidence>
<accession>A0A1R3T7B9</accession>
<dbReference type="EMBL" id="LT605205">
    <property type="protein sequence ID" value="SCD21989.1"/>
    <property type="molecule type" value="Genomic_DNA"/>
</dbReference>
<sequence>MYLFNPENDLALANFTPNYTPPASAIRMAEELAVLPIWYGGEDVTGKNNCDTKVVAGGELNRSFLEAVKKILPVEASLVSFSDIALYPHLKIVPWGWNPALRRKLISEGVSQGLLPSPEELACLRKYSNRQCAVEILQELRAEGEGFCGESHFFTDTEELYIWLESLSGNKVLKMPLSGSGKGLIWILEGITDKQRDWCRRVIQEQGGVVAEPVLAKVQDFAMEFYLHEGTVRFAGYSMFSAASSGAYMGNELLSDTRIEEKLSKFVSVELLRRLRNLLVKKLLSRFPLYTGYAGVDMMVCETPGGYCLQPCVEINMRMNMGMVAHIFHNRYIYPDAEGQFVVDYFKKPEGALSFHEKMQRESPLKVENGKILSGYLSLTPVTKTTGYIAYVSVLRNY</sequence>
<dbReference type="KEGG" id="psac:PSM36_3201"/>
<reference evidence="1 2" key="1">
    <citation type="submission" date="2016-08" db="EMBL/GenBank/DDBJ databases">
        <authorList>
            <person name="Seilhamer J.J."/>
        </authorList>
    </citation>
    <scope>NUCLEOTIDE SEQUENCE [LARGE SCALE GENOMIC DNA]</scope>
    <source>
        <strain evidence="1">M3/6</strain>
    </source>
</reference>
<dbReference type="SUPFAM" id="SSF56059">
    <property type="entry name" value="Glutathione synthetase ATP-binding domain-like"/>
    <property type="match status" value="1"/>
</dbReference>
<dbReference type="AlphaFoldDB" id="A0A1R3T7B9"/>
<dbReference type="RefSeq" id="WP_076931708.1">
    <property type="nucleotide sequence ID" value="NZ_LT605205.1"/>
</dbReference>
<gene>
    <name evidence="1" type="ORF">PSM36_3201</name>
</gene>
<organism evidence="1 2">
    <name type="scientific">Proteiniphilum saccharofermentans</name>
    <dbReference type="NCBI Taxonomy" id="1642647"/>
    <lineage>
        <taxon>Bacteria</taxon>
        <taxon>Pseudomonadati</taxon>
        <taxon>Bacteroidota</taxon>
        <taxon>Bacteroidia</taxon>
        <taxon>Bacteroidales</taxon>
        <taxon>Dysgonomonadaceae</taxon>
        <taxon>Proteiniphilum</taxon>
    </lineage>
</organism>
<dbReference type="Proteomes" id="UP000187464">
    <property type="component" value="Chromosome I"/>
</dbReference>